<sequence length="155" mass="16437">MGELELILGPAVGTLETEGEPLMFSSVSMRCAALQINHGGGRKGTDAAILARERSGKDHAGWGRRVREPRAFGGIAPLSTRARGTTPTIWCPSHGVSLSPFKLTKKPVSPARLGQPHRLWFTAVFAFSFLSGGFKGRAGSADCERPNVASVILPA</sequence>
<evidence type="ECO:0000313" key="2">
    <source>
        <dbReference type="Proteomes" id="UP000006038"/>
    </source>
</evidence>
<accession>J3LVJ7</accession>
<reference evidence="1" key="2">
    <citation type="submission" date="2013-04" db="UniProtKB">
        <authorList>
            <consortium name="EnsemblPlants"/>
        </authorList>
    </citation>
    <scope>IDENTIFICATION</scope>
</reference>
<keyword evidence="2" id="KW-1185">Reference proteome</keyword>
<dbReference type="Proteomes" id="UP000006038">
    <property type="component" value="Chromosome 4"/>
</dbReference>
<dbReference type="EnsemblPlants" id="OB04G11720.1">
    <property type="protein sequence ID" value="OB04G11720.1"/>
    <property type="gene ID" value="OB04G11720"/>
</dbReference>
<evidence type="ECO:0000313" key="1">
    <source>
        <dbReference type="EnsemblPlants" id="OB04G11720.1"/>
    </source>
</evidence>
<dbReference type="HOGENOM" id="CLU_1698222_0_0_1"/>
<proteinExistence type="predicted"/>
<organism evidence="1">
    <name type="scientific">Oryza brachyantha</name>
    <name type="common">malo sina</name>
    <dbReference type="NCBI Taxonomy" id="4533"/>
    <lineage>
        <taxon>Eukaryota</taxon>
        <taxon>Viridiplantae</taxon>
        <taxon>Streptophyta</taxon>
        <taxon>Embryophyta</taxon>
        <taxon>Tracheophyta</taxon>
        <taxon>Spermatophyta</taxon>
        <taxon>Magnoliopsida</taxon>
        <taxon>Liliopsida</taxon>
        <taxon>Poales</taxon>
        <taxon>Poaceae</taxon>
        <taxon>BOP clade</taxon>
        <taxon>Oryzoideae</taxon>
        <taxon>Oryzeae</taxon>
        <taxon>Oryzinae</taxon>
        <taxon>Oryza</taxon>
    </lineage>
</organism>
<dbReference type="AlphaFoldDB" id="J3LVJ7"/>
<reference evidence="1" key="1">
    <citation type="journal article" date="2013" name="Nat. Commun.">
        <title>Whole-genome sequencing of Oryza brachyantha reveals mechanisms underlying Oryza genome evolution.</title>
        <authorList>
            <person name="Chen J."/>
            <person name="Huang Q."/>
            <person name="Gao D."/>
            <person name="Wang J."/>
            <person name="Lang Y."/>
            <person name="Liu T."/>
            <person name="Li B."/>
            <person name="Bai Z."/>
            <person name="Luis Goicoechea J."/>
            <person name="Liang C."/>
            <person name="Chen C."/>
            <person name="Zhang W."/>
            <person name="Sun S."/>
            <person name="Liao Y."/>
            <person name="Zhang X."/>
            <person name="Yang L."/>
            <person name="Song C."/>
            <person name="Wang M."/>
            <person name="Shi J."/>
            <person name="Liu G."/>
            <person name="Liu J."/>
            <person name="Zhou H."/>
            <person name="Zhou W."/>
            <person name="Yu Q."/>
            <person name="An N."/>
            <person name="Chen Y."/>
            <person name="Cai Q."/>
            <person name="Wang B."/>
            <person name="Liu B."/>
            <person name="Min J."/>
            <person name="Huang Y."/>
            <person name="Wu H."/>
            <person name="Li Z."/>
            <person name="Zhang Y."/>
            <person name="Yin Y."/>
            <person name="Song W."/>
            <person name="Jiang J."/>
            <person name="Jackson S.A."/>
            <person name="Wing R.A."/>
            <person name="Wang J."/>
            <person name="Chen M."/>
        </authorList>
    </citation>
    <scope>NUCLEOTIDE SEQUENCE [LARGE SCALE GENOMIC DNA]</scope>
    <source>
        <strain evidence="1">cv. IRGC 101232</strain>
    </source>
</reference>
<dbReference type="Gramene" id="OB04G11720.1">
    <property type="protein sequence ID" value="OB04G11720.1"/>
    <property type="gene ID" value="OB04G11720"/>
</dbReference>
<name>J3LVJ7_ORYBR</name>
<protein>
    <submittedName>
        <fullName evidence="1">Uncharacterized protein</fullName>
    </submittedName>
</protein>